<dbReference type="EC" id="2.5.1.3" evidence="1"/>
<gene>
    <name evidence="1" type="primary">thiE</name>
    <name evidence="1" type="ORF">O0236_009330</name>
</gene>
<keyword evidence="2" id="KW-1185">Reference proteome</keyword>
<evidence type="ECO:0000313" key="1">
    <source>
        <dbReference type="EMBL" id="XFD39585.1"/>
    </source>
</evidence>
<keyword evidence="1" id="KW-0808">Transferase</keyword>
<reference evidence="1" key="1">
    <citation type="submission" date="2024-08" db="EMBL/GenBank/DDBJ databases">
        <title>Lentilactobacillus sp. nov., isolated from tree bark.</title>
        <authorList>
            <person name="Phuengjayaem S."/>
            <person name="Tanasupawat S."/>
        </authorList>
    </citation>
    <scope>NUCLEOTIDE SEQUENCE</scope>
    <source>
        <strain evidence="1">SPB1-3</strain>
    </source>
</reference>
<evidence type="ECO:0000313" key="2">
    <source>
        <dbReference type="Proteomes" id="UP001149860"/>
    </source>
</evidence>
<dbReference type="EMBL" id="CP168151">
    <property type="protein sequence ID" value="XFD39585.1"/>
    <property type="molecule type" value="Genomic_DNA"/>
</dbReference>
<sequence>MTMKFKRSMLTAYFICGTQDIKDATKTLPSVLTEALEAGITAFQFREKGTHALTGDDKLAMAKQLQQLCAQYQVPFIVDDDVALARQVKADGIHVGQKDERINQVIAEIGQQMFIGLSCNTIAQVQAANQLSELAYLGSGPVFPTQSKDDADPVIGTDGIAELVKYSQYPIVAIGGISENNVAELAHTGVAGSSVISVIAQSTDIRRTVKRLKKINY</sequence>
<organism evidence="1 2">
    <name type="scientific">Lentilactobacillus terminaliae</name>
    <dbReference type="NCBI Taxonomy" id="3003483"/>
    <lineage>
        <taxon>Bacteria</taxon>
        <taxon>Bacillati</taxon>
        <taxon>Bacillota</taxon>
        <taxon>Bacilli</taxon>
        <taxon>Lactobacillales</taxon>
        <taxon>Lactobacillaceae</taxon>
        <taxon>Lentilactobacillus</taxon>
    </lineage>
</organism>
<proteinExistence type="predicted"/>
<name>A0ACD5DF52_9LACO</name>
<dbReference type="Proteomes" id="UP001149860">
    <property type="component" value="Chromosome"/>
</dbReference>
<accession>A0ACD5DF52</accession>
<protein>
    <submittedName>
        <fullName evidence="1">Thiamine phosphate synthase</fullName>
        <ecNumber evidence="1">2.5.1.3</ecNumber>
    </submittedName>
</protein>